<dbReference type="EMBL" id="JAHZIK010001422">
    <property type="protein sequence ID" value="MBW7458965.1"/>
    <property type="molecule type" value="Genomic_DNA"/>
</dbReference>
<evidence type="ECO:0000313" key="3">
    <source>
        <dbReference type="Proteomes" id="UP001519887"/>
    </source>
</evidence>
<dbReference type="PANTHER" id="PTHR33434:SF2">
    <property type="entry name" value="FATTY ACID-BINDING PROTEIN TM_1468"/>
    <property type="match status" value="1"/>
</dbReference>
<dbReference type="NCBIfam" id="TIGR00762">
    <property type="entry name" value="DegV"/>
    <property type="match status" value="1"/>
</dbReference>
<keyword evidence="1" id="KW-0446">Lipid-binding</keyword>
<dbReference type="Proteomes" id="UP001519887">
    <property type="component" value="Unassembled WGS sequence"/>
</dbReference>
<dbReference type="InterPro" id="IPR043168">
    <property type="entry name" value="DegV_C"/>
</dbReference>
<proteinExistence type="predicted"/>
<comment type="caution">
    <text evidence="2">The sequence shown here is derived from an EMBL/GenBank/DDBJ whole genome shotgun (WGS) entry which is preliminary data.</text>
</comment>
<name>A0ABS7CDG9_9BACL</name>
<dbReference type="InterPro" id="IPR050270">
    <property type="entry name" value="DegV_domain_contain"/>
</dbReference>
<evidence type="ECO:0000313" key="2">
    <source>
        <dbReference type="EMBL" id="MBW7458965.1"/>
    </source>
</evidence>
<accession>A0ABS7CDG9</accession>
<gene>
    <name evidence="2" type="ORF">K0U00_33445</name>
</gene>
<dbReference type="PROSITE" id="PS51482">
    <property type="entry name" value="DEGV"/>
    <property type="match status" value="1"/>
</dbReference>
<dbReference type="Gene3D" id="3.30.1180.10">
    <property type="match status" value="1"/>
</dbReference>
<dbReference type="Pfam" id="PF02645">
    <property type="entry name" value="DegV"/>
    <property type="match status" value="1"/>
</dbReference>
<keyword evidence="3" id="KW-1185">Reference proteome</keyword>
<dbReference type="InterPro" id="IPR003797">
    <property type="entry name" value="DegV"/>
</dbReference>
<dbReference type="SUPFAM" id="SSF82549">
    <property type="entry name" value="DAK1/DegV-like"/>
    <property type="match status" value="1"/>
</dbReference>
<sequence length="284" mass="30711">MGTVKIVTDSTSDIPRRVREQLGIDMVPLKVMFGEQTYQDAVSIGNNEFYEKMAASQSLPTTSQPSPVEFMEVYSRLTKQTPGVSVISIHLSSAVSGTYQSASLGASLLEEEGDITVIDSKSASYGFGMLVVKAAEMAAAGSSKEEILAEIDRLAKDRRLYFLVDTLEYLKRGGRIGKAAALFGSILNVKPILSLDDSGEVTAIDKVRGQKKAMQRVIDLFKQDFGNDPIEIMVAWAYKSDNALELAALAQAQLNVRNIKQTEIGAVIGTHVGPGTAALFINRV</sequence>
<protein>
    <submittedName>
        <fullName evidence="2">DegV family protein</fullName>
    </submittedName>
</protein>
<dbReference type="RefSeq" id="WP_210047082.1">
    <property type="nucleotide sequence ID" value="NZ_JBHLVU010000008.1"/>
</dbReference>
<organism evidence="2 3">
    <name type="scientific">Paenibacillus sepulcri</name>
    <dbReference type="NCBI Taxonomy" id="359917"/>
    <lineage>
        <taxon>Bacteria</taxon>
        <taxon>Bacillati</taxon>
        <taxon>Bacillota</taxon>
        <taxon>Bacilli</taxon>
        <taxon>Bacillales</taxon>
        <taxon>Paenibacillaceae</taxon>
        <taxon>Paenibacillus</taxon>
    </lineage>
</organism>
<reference evidence="2 3" key="1">
    <citation type="submission" date="2021-07" db="EMBL/GenBank/DDBJ databases">
        <title>Paenibacillus radiodurans sp. nov., isolated from the southeastern edge of Tengger Desert.</title>
        <authorList>
            <person name="Zhang G."/>
        </authorList>
    </citation>
    <scope>NUCLEOTIDE SEQUENCE [LARGE SCALE GENOMIC DNA]</scope>
    <source>
        <strain evidence="2 3">CCM 7311</strain>
    </source>
</reference>
<evidence type="ECO:0000256" key="1">
    <source>
        <dbReference type="ARBA" id="ARBA00023121"/>
    </source>
</evidence>
<dbReference type="PANTHER" id="PTHR33434">
    <property type="entry name" value="DEGV DOMAIN-CONTAINING PROTEIN DR_1986-RELATED"/>
    <property type="match status" value="1"/>
</dbReference>
<dbReference type="Gene3D" id="3.40.50.10170">
    <property type="match status" value="1"/>
</dbReference>